<keyword evidence="2" id="KW-1185">Reference proteome</keyword>
<protein>
    <submittedName>
        <fullName evidence="1">Uncharacterized protein</fullName>
    </submittedName>
</protein>
<name>A0A494TN70_SPHPE</name>
<evidence type="ECO:0000313" key="2">
    <source>
        <dbReference type="Proteomes" id="UP000276254"/>
    </source>
</evidence>
<organism evidence="1 2">
    <name type="scientific">Sphingomonas paeninsulae</name>
    <dbReference type="NCBI Taxonomy" id="2319844"/>
    <lineage>
        <taxon>Bacteria</taxon>
        <taxon>Pseudomonadati</taxon>
        <taxon>Pseudomonadota</taxon>
        <taxon>Alphaproteobacteria</taxon>
        <taxon>Sphingomonadales</taxon>
        <taxon>Sphingomonadaceae</taxon>
        <taxon>Sphingomonas</taxon>
    </lineage>
</organism>
<evidence type="ECO:0000313" key="1">
    <source>
        <dbReference type="EMBL" id="AYJ86898.1"/>
    </source>
</evidence>
<reference evidence="1 2" key="1">
    <citation type="submission" date="2018-09" db="EMBL/GenBank/DDBJ databases">
        <title>Sphingomonas peninsula sp. nov., isolated from fildes peninsula, Antarctic soil.</title>
        <authorList>
            <person name="Yingchao G."/>
        </authorList>
    </citation>
    <scope>NUCLEOTIDE SEQUENCE [LARGE SCALE GENOMIC DNA]</scope>
    <source>
        <strain evidence="1 2">YZ-8</strain>
    </source>
</reference>
<dbReference type="Proteomes" id="UP000276254">
    <property type="component" value="Chromosome"/>
</dbReference>
<dbReference type="EMBL" id="CP032829">
    <property type="protein sequence ID" value="AYJ86898.1"/>
    <property type="molecule type" value="Genomic_DNA"/>
</dbReference>
<dbReference type="KEGG" id="spha:D3Y57_14310"/>
<dbReference type="OrthoDB" id="10014157at2"/>
<dbReference type="AlphaFoldDB" id="A0A494TN70"/>
<gene>
    <name evidence="1" type="ORF">D3Y57_14310</name>
</gene>
<accession>A0A494TN70</accession>
<sequence length="431" mass="46274">METTMADLILDANNTLATHDAETWAERFAAYGAATKLVNSIDSEKDLDGFDAAAEFHGEKIEALLKFPAPDLAAITTKMQVIQKDGYQHMMAPVLTDLQRLAGSGAVCDPTWGQQIGNDYVLPDAFPGISAELAQAADAMRTAHFDQTDDAGLMLSNAAKNVANITARSTSDIAAKVLLGLFECEPSQRDGRLAVDIAAFSTDNAASILISAAREAGALSSPAENPALVEAFHAYRAAFAELGSTDPNVEDESFFKIADPADQILKTAKATTAKGVAMKIKRSFGAIVGLDWSDDAVLDTRTERFAQGLLVSDLYHQMLWSAVEDLEQMAEQAPLVRPTPSEKQAWDAALGQYRKAWALWSILVGDYANEAADAVSAIALPALETLIETPAPTLAALVIKMEETSRGQREVHSEDWDNIISDARRLAGMEA</sequence>
<proteinExistence type="predicted"/>